<dbReference type="PANTHER" id="PTHR30616">
    <property type="entry name" value="UNCHARACTERIZED PROTEIN YFIH"/>
    <property type="match status" value="1"/>
</dbReference>
<evidence type="ECO:0000256" key="6">
    <source>
        <dbReference type="ARBA" id="ARBA00022833"/>
    </source>
</evidence>
<evidence type="ECO:0000256" key="4">
    <source>
        <dbReference type="ARBA" id="ARBA00022723"/>
    </source>
</evidence>
<gene>
    <name evidence="11" type="ORF">S7S_03300</name>
</gene>
<accession>A0A0B4XL35</accession>
<dbReference type="STRING" id="391936.S7S_03300"/>
<name>A0A0B4XL35_9GAMM</name>
<dbReference type="AlphaFoldDB" id="A0A0B4XL35"/>
<keyword evidence="5" id="KW-0378">Hydrolase</keyword>
<dbReference type="GO" id="GO:0005507">
    <property type="term" value="F:copper ion binding"/>
    <property type="evidence" value="ECO:0007669"/>
    <property type="project" value="TreeGrafter"/>
</dbReference>
<comment type="catalytic activity">
    <reaction evidence="8">
        <text>adenosine + phosphate = alpha-D-ribose 1-phosphate + adenine</text>
        <dbReference type="Rhea" id="RHEA:27642"/>
        <dbReference type="ChEBI" id="CHEBI:16335"/>
        <dbReference type="ChEBI" id="CHEBI:16708"/>
        <dbReference type="ChEBI" id="CHEBI:43474"/>
        <dbReference type="ChEBI" id="CHEBI:57720"/>
        <dbReference type="EC" id="2.4.2.1"/>
    </reaction>
    <physiologicalReaction direction="left-to-right" evidence="8">
        <dbReference type="Rhea" id="RHEA:27643"/>
    </physiologicalReaction>
</comment>
<keyword evidence="3" id="KW-0808">Transferase</keyword>
<dbReference type="PANTHER" id="PTHR30616:SF2">
    <property type="entry name" value="PURINE NUCLEOSIDE PHOSPHORYLASE LACC1"/>
    <property type="match status" value="1"/>
</dbReference>
<evidence type="ECO:0000313" key="11">
    <source>
        <dbReference type="EMBL" id="AJD47082.1"/>
    </source>
</evidence>
<evidence type="ECO:0000256" key="3">
    <source>
        <dbReference type="ARBA" id="ARBA00022679"/>
    </source>
</evidence>
<evidence type="ECO:0000256" key="5">
    <source>
        <dbReference type="ARBA" id="ARBA00022801"/>
    </source>
</evidence>
<dbReference type="InterPro" id="IPR003730">
    <property type="entry name" value="Cu_polyphenol_OxRdtase"/>
</dbReference>
<protein>
    <recommendedName>
        <fullName evidence="10">Purine nucleoside phosphorylase</fullName>
    </recommendedName>
</protein>
<keyword evidence="6" id="KW-0862">Zinc</keyword>
<comment type="catalytic activity">
    <reaction evidence="1">
        <text>inosine + phosphate = alpha-D-ribose 1-phosphate + hypoxanthine</text>
        <dbReference type="Rhea" id="RHEA:27646"/>
        <dbReference type="ChEBI" id="CHEBI:17368"/>
        <dbReference type="ChEBI" id="CHEBI:17596"/>
        <dbReference type="ChEBI" id="CHEBI:43474"/>
        <dbReference type="ChEBI" id="CHEBI:57720"/>
        <dbReference type="EC" id="2.4.2.1"/>
    </reaction>
    <physiologicalReaction direction="left-to-right" evidence="1">
        <dbReference type="Rhea" id="RHEA:27647"/>
    </physiologicalReaction>
</comment>
<comment type="similarity">
    <text evidence="2 10">Belongs to the purine nucleoside phosphorylase YfiH/LACC1 family.</text>
</comment>
<dbReference type="Gene3D" id="3.60.140.10">
    <property type="entry name" value="CNF1/YfiH-like putative cysteine hydrolases"/>
    <property type="match status" value="1"/>
</dbReference>
<comment type="catalytic activity">
    <reaction evidence="7">
        <text>adenosine + H2O + H(+) = inosine + NH4(+)</text>
        <dbReference type="Rhea" id="RHEA:24408"/>
        <dbReference type="ChEBI" id="CHEBI:15377"/>
        <dbReference type="ChEBI" id="CHEBI:15378"/>
        <dbReference type="ChEBI" id="CHEBI:16335"/>
        <dbReference type="ChEBI" id="CHEBI:17596"/>
        <dbReference type="ChEBI" id="CHEBI:28938"/>
        <dbReference type="EC" id="3.5.4.4"/>
    </reaction>
    <physiologicalReaction direction="left-to-right" evidence="7">
        <dbReference type="Rhea" id="RHEA:24409"/>
    </physiologicalReaction>
</comment>
<organism evidence="11 12">
    <name type="scientific">Isoalcanivorax pacificus W11-5</name>
    <dbReference type="NCBI Taxonomy" id="391936"/>
    <lineage>
        <taxon>Bacteria</taxon>
        <taxon>Pseudomonadati</taxon>
        <taxon>Pseudomonadota</taxon>
        <taxon>Gammaproteobacteria</taxon>
        <taxon>Oceanospirillales</taxon>
        <taxon>Alcanivoracaceae</taxon>
        <taxon>Isoalcanivorax</taxon>
    </lineage>
</organism>
<dbReference type="GO" id="GO:0017061">
    <property type="term" value="F:S-methyl-5-thioadenosine phosphorylase activity"/>
    <property type="evidence" value="ECO:0007669"/>
    <property type="project" value="UniProtKB-EC"/>
</dbReference>
<dbReference type="OrthoDB" id="4279at2"/>
<keyword evidence="4" id="KW-0479">Metal-binding</keyword>
<dbReference type="Proteomes" id="UP000006764">
    <property type="component" value="Chromosome"/>
</dbReference>
<evidence type="ECO:0000256" key="1">
    <source>
        <dbReference type="ARBA" id="ARBA00000553"/>
    </source>
</evidence>
<dbReference type="SUPFAM" id="SSF64438">
    <property type="entry name" value="CNF1/YfiH-like putative cysteine hydrolases"/>
    <property type="match status" value="1"/>
</dbReference>
<dbReference type="Pfam" id="PF02578">
    <property type="entry name" value="Cu-oxidase_4"/>
    <property type="match status" value="1"/>
</dbReference>
<dbReference type="InterPro" id="IPR038371">
    <property type="entry name" value="Cu_polyphenol_OxRdtase_sf"/>
</dbReference>
<comment type="catalytic activity">
    <reaction evidence="9">
        <text>S-methyl-5'-thioadenosine + phosphate = 5-(methylsulfanyl)-alpha-D-ribose 1-phosphate + adenine</text>
        <dbReference type="Rhea" id="RHEA:11852"/>
        <dbReference type="ChEBI" id="CHEBI:16708"/>
        <dbReference type="ChEBI" id="CHEBI:17509"/>
        <dbReference type="ChEBI" id="CHEBI:43474"/>
        <dbReference type="ChEBI" id="CHEBI:58533"/>
        <dbReference type="EC" id="2.4.2.28"/>
    </reaction>
    <physiologicalReaction direction="left-to-right" evidence="9">
        <dbReference type="Rhea" id="RHEA:11853"/>
    </physiologicalReaction>
</comment>
<dbReference type="EMBL" id="CP004387">
    <property type="protein sequence ID" value="AJD47082.1"/>
    <property type="molecule type" value="Genomic_DNA"/>
</dbReference>
<evidence type="ECO:0000256" key="7">
    <source>
        <dbReference type="ARBA" id="ARBA00047989"/>
    </source>
</evidence>
<evidence type="ECO:0000256" key="8">
    <source>
        <dbReference type="ARBA" id="ARBA00048968"/>
    </source>
</evidence>
<evidence type="ECO:0000313" key="12">
    <source>
        <dbReference type="Proteomes" id="UP000006764"/>
    </source>
</evidence>
<evidence type="ECO:0000256" key="10">
    <source>
        <dbReference type="RuleBase" id="RU361274"/>
    </source>
</evidence>
<evidence type="ECO:0000256" key="9">
    <source>
        <dbReference type="ARBA" id="ARBA00049893"/>
    </source>
</evidence>
<evidence type="ECO:0000256" key="2">
    <source>
        <dbReference type="ARBA" id="ARBA00007353"/>
    </source>
</evidence>
<dbReference type="InterPro" id="IPR011324">
    <property type="entry name" value="Cytotoxic_necrot_fac-like_cat"/>
</dbReference>
<keyword evidence="12" id="KW-1185">Reference proteome</keyword>
<dbReference type="RefSeq" id="WP_008739903.1">
    <property type="nucleotide sequence ID" value="NZ_CP004387.1"/>
</dbReference>
<dbReference type="HOGENOM" id="CLU_065784_1_1_6"/>
<dbReference type="GO" id="GO:0016787">
    <property type="term" value="F:hydrolase activity"/>
    <property type="evidence" value="ECO:0007669"/>
    <property type="project" value="UniProtKB-KW"/>
</dbReference>
<proteinExistence type="inferred from homology"/>
<dbReference type="NCBIfam" id="TIGR00726">
    <property type="entry name" value="peptidoglycan editing factor PgeF"/>
    <property type="match status" value="1"/>
</dbReference>
<dbReference type="KEGG" id="apac:S7S_03300"/>
<dbReference type="CDD" id="cd16833">
    <property type="entry name" value="YfiH"/>
    <property type="match status" value="1"/>
</dbReference>
<sequence length="255" mass="27493">MNPRHPKEGLPALADWLTPDWQPHPRVRACVTTRAGSFSPPPWHGFNLGSNCGDDPDRVERARRHVQRLLGTAHPPNWLKQVHGTDIVQAGAGEVAADAVWTDQPGWPCVVLTADCLPALFARTDGSAVAAVHAGWRGLHAGILERTVELLAPQGEPLSVWLGPAISQPCYQVGADVRAAFVDGDPDAAAAFRPDSTPDHWRMSLVELASRRLAAAGVGDVQGGDLCTASDPSRFYSYRYEGETGRFATLVWLAD</sequence>
<reference evidence="11 12" key="1">
    <citation type="journal article" date="2012" name="J. Bacteriol.">
        <title>Genome sequence of an alkane-degrading bacterium, Alcanivorax pacificus type strain W11-5, isolated from deep sea sediment.</title>
        <authorList>
            <person name="Lai Q."/>
            <person name="Shao Z."/>
        </authorList>
    </citation>
    <scope>NUCLEOTIDE SEQUENCE [LARGE SCALE GENOMIC DNA]</scope>
    <source>
        <strain evidence="11 12">W11-5</strain>
    </source>
</reference>